<evidence type="ECO:0000313" key="4">
    <source>
        <dbReference type="Proteomes" id="UP000006310"/>
    </source>
</evidence>
<evidence type="ECO:0000256" key="1">
    <source>
        <dbReference type="SAM" id="SignalP"/>
    </source>
</evidence>
<dbReference type="OMA" id="REDCANK"/>
<dbReference type="Pfam" id="PF20521">
    <property type="entry name" value="DUF6736"/>
    <property type="match status" value="1"/>
</dbReference>
<feature type="domain" description="Secreted protein CSS2 C-terminal" evidence="2">
    <location>
        <begin position="182"/>
        <end position="286"/>
    </location>
</feature>
<keyword evidence="4" id="KW-1185">Reference proteome</keyword>
<dbReference type="AlphaFoldDB" id="J7S8K2"/>
<dbReference type="EMBL" id="HE978321">
    <property type="protein sequence ID" value="CCK71589.1"/>
    <property type="molecule type" value="Genomic_DNA"/>
</dbReference>
<proteinExistence type="predicted"/>
<reference evidence="4" key="2">
    <citation type="submission" date="2012-08" db="EMBL/GenBank/DDBJ databases">
        <title>Genome sequence of Kazachstania naganishii.</title>
        <authorList>
            <person name="Gordon J.L."/>
            <person name="Armisen D."/>
            <person name="Proux-Wera E."/>
            <person name="OhEigeartaigh S.S."/>
            <person name="Byrne K.P."/>
            <person name="Wolfe K.H."/>
        </authorList>
    </citation>
    <scope>NUCLEOTIDE SEQUENCE [LARGE SCALE GENOMIC DNA]</scope>
    <source>
        <strain evidence="4">ATCC MYA-139 / BCRC 22969 / CBS 8797 / CCRC 22969 / KCTC 17520 / NBRC 10181 / NCYC 3082</strain>
    </source>
</reference>
<keyword evidence="1" id="KW-0732">Signal</keyword>
<dbReference type="KEGG" id="kng:KNAG_0H01740"/>
<feature type="signal peptide" evidence="1">
    <location>
        <begin position="1"/>
        <end position="17"/>
    </location>
</feature>
<dbReference type="OrthoDB" id="10464257at2759"/>
<dbReference type="HOGENOM" id="CLU_076936_0_0_1"/>
<name>J7S8K2_HUIN7</name>
<dbReference type="InterPro" id="IPR046624">
    <property type="entry name" value="CSS2_C"/>
</dbReference>
<dbReference type="RefSeq" id="XP_022465834.1">
    <property type="nucleotide sequence ID" value="XM_022609437.1"/>
</dbReference>
<organism evidence="3 4">
    <name type="scientific">Huiozyma naganishii (strain ATCC MYA-139 / BCRC 22969 / CBS 8797 / KCTC 17520 / NBRC 10181 / NCYC 3082 / Yp74L-3)</name>
    <name type="common">Yeast</name>
    <name type="synonym">Kazachstania naganishii</name>
    <dbReference type="NCBI Taxonomy" id="1071383"/>
    <lineage>
        <taxon>Eukaryota</taxon>
        <taxon>Fungi</taxon>
        <taxon>Dikarya</taxon>
        <taxon>Ascomycota</taxon>
        <taxon>Saccharomycotina</taxon>
        <taxon>Saccharomycetes</taxon>
        <taxon>Saccharomycetales</taxon>
        <taxon>Saccharomycetaceae</taxon>
        <taxon>Huiozyma</taxon>
    </lineage>
</organism>
<gene>
    <name evidence="3" type="primary">KNAG0H01740</name>
    <name evidence="3" type="ordered locus">KNAG_0H01740</name>
</gene>
<sequence>MSQRLFLTLVNIIAAAAFDTAANLEAPVEFGLIDIGNVSFSADPRFTSGHLTTGAPLVVYQGKTDINTTLLPYPGSDYQPDLEGIQAFVDKMNSPHYDGLATRDYDLEGAQSVTVAQVLDLLAMGRTDRDNLGYKRDDCNNGYWHNFTNKLFRAYNRIDEKLASNVLQFTWSLATSVLGEMSGYIQLGQQSAANTKAASQPHQCAGRSDWLNYDASDGKCYTYWVGVAPWTTGPNCDTTAREDLMASAFAFAYETLNQVKGTSMCVSMTHDGTWHADVRIARWEEAQFCGINLWSIPCDDANFVYGPGHDEL</sequence>
<reference evidence="3 4" key="1">
    <citation type="journal article" date="2011" name="Proc. Natl. Acad. Sci. U.S.A.">
        <title>Evolutionary erosion of yeast sex chromosomes by mating-type switching accidents.</title>
        <authorList>
            <person name="Gordon J.L."/>
            <person name="Armisen D."/>
            <person name="Proux-Wera E."/>
            <person name="Oheigeartaigh S.S."/>
            <person name="Byrne K.P."/>
            <person name="Wolfe K.H."/>
        </authorList>
    </citation>
    <scope>NUCLEOTIDE SEQUENCE [LARGE SCALE GENOMIC DNA]</scope>
    <source>
        <strain evidence="4">ATCC MYA-139 / BCRC 22969 / CBS 8797 / CCRC 22969 / KCTC 17520 / NBRC 10181 / NCYC 3082</strain>
    </source>
</reference>
<accession>J7S8K2</accession>
<protein>
    <recommendedName>
        <fullName evidence="2">Secreted protein CSS2 C-terminal domain-containing protein</fullName>
    </recommendedName>
</protein>
<evidence type="ECO:0000313" key="3">
    <source>
        <dbReference type="EMBL" id="CCK71589.1"/>
    </source>
</evidence>
<dbReference type="Proteomes" id="UP000006310">
    <property type="component" value="Chromosome 8"/>
</dbReference>
<evidence type="ECO:0000259" key="2">
    <source>
        <dbReference type="Pfam" id="PF20521"/>
    </source>
</evidence>
<dbReference type="GeneID" id="34527321"/>
<dbReference type="eggNOG" id="ENOG502ST71">
    <property type="taxonomic scope" value="Eukaryota"/>
</dbReference>
<feature type="chain" id="PRO_5003796633" description="Secreted protein CSS2 C-terminal domain-containing protein" evidence="1">
    <location>
        <begin position="18"/>
        <end position="312"/>
    </location>
</feature>